<keyword evidence="5" id="KW-1185">Reference proteome</keyword>
<name>A9FNQ0_SORC5</name>
<dbReference type="Proteomes" id="UP000002139">
    <property type="component" value="Chromosome"/>
</dbReference>
<reference evidence="4 5" key="1">
    <citation type="journal article" date="2007" name="Nat. Biotechnol.">
        <title>Complete genome sequence of the myxobacterium Sorangium cellulosum.</title>
        <authorList>
            <person name="Schneiker S."/>
            <person name="Perlova O."/>
            <person name="Kaiser O."/>
            <person name="Gerth K."/>
            <person name="Alici A."/>
            <person name="Altmeyer M.O."/>
            <person name="Bartels D."/>
            <person name="Bekel T."/>
            <person name="Beyer S."/>
            <person name="Bode E."/>
            <person name="Bode H.B."/>
            <person name="Bolten C.J."/>
            <person name="Choudhuri J.V."/>
            <person name="Doss S."/>
            <person name="Elnakady Y.A."/>
            <person name="Frank B."/>
            <person name="Gaigalat L."/>
            <person name="Goesmann A."/>
            <person name="Groeger C."/>
            <person name="Gross F."/>
            <person name="Jelsbak L."/>
            <person name="Jelsbak L."/>
            <person name="Kalinowski J."/>
            <person name="Kegler C."/>
            <person name="Knauber T."/>
            <person name="Konietzny S."/>
            <person name="Kopp M."/>
            <person name="Krause L."/>
            <person name="Krug D."/>
            <person name="Linke B."/>
            <person name="Mahmud T."/>
            <person name="Martinez-Arias R."/>
            <person name="McHardy A.C."/>
            <person name="Merai M."/>
            <person name="Meyer F."/>
            <person name="Mormann S."/>
            <person name="Munoz-Dorado J."/>
            <person name="Perez J."/>
            <person name="Pradella S."/>
            <person name="Rachid S."/>
            <person name="Raddatz G."/>
            <person name="Rosenau F."/>
            <person name="Rueckert C."/>
            <person name="Sasse F."/>
            <person name="Scharfe M."/>
            <person name="Schuster S.C."/>
            <person name="Suen G."/>
            <person name="Treuner-Lange A."/>
            <person name="Velicer G.J."/>
            <person name="Vorholter F.-J."/>
            <person name="Weissman K.J."/>
            <person name="Welch R.D."/>
            <person name="Wenzel S.C."/>
            <person name="Whitworth D.E."/>
            <person name="Wilhelm S."/>
            <person name="Wittmann C."/>
            <person name="Bloecker H."/>
            <person name="Puehler A."/>
            <person name="Mueller R."/>
        </authorList>
    </citation>
    <scope>NUCLEOTIDE SEQUENCE [LARGE SCALE GENOMIC DNA]</scope>
    <source>
        <strain evidence="5">So ce56</strain>
    </source>
</reference>
<accession>A9FNQ0</accession>
<dbReference type="AlphaFoldDB" id="A9FNQ0"/>
<evidence type="ECO:0000256" key="1">
    <source>
        <dbReference type="SAM" id="MobiDB-lite"/>
    </source>
</evidence>
<dbReference type="EMBL" id="AM746676">
    <property type="protein sequence ID" value="CAN98445.1"/>
    <property type="molecule type" value="Genomic_DNA"/>
</dbReference>
<keyword evidence="2" id="KW-0472">Membrane</keyword>
<feature type="transmembrane region" description="Helical" evidence="2">
    <location>
        <begin position="177"/>
        <end position="197"/>
    </location>
</feature>
<dbReference type="RefSeq" id="WP_012240884.1">
    <property type="nucleotide sequence ID" value="NC_010162.1"/>
</dbReference>
<gene>
    <name evidence="4" type="ordered locus">sce8275</name>
</gene>
<dbReference type="HOGENOM" id="CLU_080164_0_0_7"/>
<protein>
    <recommendedName>
        <fullName evidence="3">CAAX prenyl protease 2/Lysostaphin resistance protein A-like domain-containing protein</fullName>
    </recommendedName>
</protein>
<sequence>MLGAGPELARPGAAPAGDKPTAKSDALTDLALTMPIFVLYHLGVAFLPIRNAADPVTAELRALAKHSLPLYAGLTVAVGAAFVLVLSILGRGHALQTRRFALLAAEGALYAILMRFAGAYVVGSLRLGPPAASNDIFTGVVMSLGAGFYEEIAFRVGLYGLGALGIKFFFGRGVQGVVLMVGWAVVAAAVFSGWHYVGSLGDPWNLPSFVFRMVCGLVLTAIYVFRGFAPAVWTHALYDVWVLVLR</sequence>
<feature type="transmembrane region" description="Helical" evidence="2">
    <location>
        <begin position="101"/>
        <end position="122"/>
    </location>
</feature>
<feature type="domain" description="CAAX prenyl protease 2/Lysostaphin resistance protein A-like" evidence="3">
    <location>
        <begin position="135"/>
        <end position="240"/>
    </location>
</feature>
<dbReference type="BioCyc" id="SCEL448385:SCE_RS42395-MONOMER"/>
<feature type="region of interest" description="Disordered" evidence="1">
    <location>
        <begin position="1"/>
        <end position="20"/>
    </location>
</feature>
<dbReference type="GO" id="GO:0004175">
    <property type="term" value="F:endopeptidase activity"/>
    <property type="evidence" value="ECO:0007669"/>
    <property type="project" value="UniProtKB-ARBA"/>
</dbReference>
<dbReference type="eggNOG" id="COG1266">
    <property type="taxonomic scope" value="Bacteria"/>
</dbReference>
<feature type="transmembrane region" description="Helical" evidence="2">
    <location>
        <begin position="69"/>
        <end position="89"/>
    </location>
</feature>
<dbReference type="KEGG" id="scl:sce8275"/>
<feature type="transmembrane region" description="Helical" evidence="2">
    <location>
        <begin position="152"/>
        <end position="170"/>
    </location>
</feature>
<keyword evidence="2" id="KW-0812">Transmembrane</keyword>
<dbReference type="GO" id="GO:0080120">
    <property type="term" value="P:CAAX-box protein maturation"/>
    <property type="evidence" value="ECO:0007669"/>
    <property type="project" value="UniProtKB-ARBA"/>
</dbReference>
<feature type="transmembrane region" description="Helical" evidence="2">
    <location>
        <begin position="209"/>
        <end position="229"/>
    </location>
</feature>
<evidence type="ECO:0000313" key="4">
    <source>
        <dbReference type="EMBL" id="CAN98445.1"/>
    </source>
</evidence>
<feature type="transmembrane region" description="Helical" evidence="2">
    <location>
        <begin position="30"/>
        <end position="49"/>
    </location>
</feature>
<keyword evidence="2" id="KW-1133">Transmembrane helix</keyword>
<dbReference type="OrthoDB" id="9814348at2"/>
<organism evidence="4 5">
    <name type="scientific">Sorangium cellulosum (strain So ce56)</name>
    <name type="common">Polyangium cellulosum (strain So ce56)</name>
    <dbReference type="NCBI Taxonomy" id="448385"/>
    <lineage>
        <taxon>Bacteria</taxon>
        <taxon>Pseudomonadati</taxon>
        <taxon>Myxococcota</taxon>
        <taxon>Polyangia</taxon>
        <taxon>Polyangiales</taxon>
        <taxon>Polyangiaceae</taxon>
        <taxon>Sorangium</taxon>
    </lineage>
</organism>
<proteinExistence type="predicted"/>
<dbReference type="InterPro" id="IPR003675">
    <property type="entry name" value="Rce1/LyrA-like_dom"/>
</dbReference>
<evidence type="ECO:0000259" key="3">
    <source>
        <dbReference type="Pfam" id="PF02517"/>
    </source>
</evidence>
<dbReference type="Pfam" id="PF02517">
    <property type="entry name" value="Rce1-like"/>
    <property type="match status" value="1"/>
</dbReference>
<dbReference type="STRING" id="448385.sce8275"/>
<evidence type="ECO:0000256" key="2">
    <source>
        <dbReference type="SAM" id="Phobius"/>
    </source>
</evidence>
<evidence type="ECO:0000313" key="5">
    <source>
        <dbReference type="Proteomes" id="UP000002139"/>
    </source>
</evidence>